<keyword evidence="3" id="KW-1185">Reference proteome</keyword>
<dbReference type="OrthoDB" id="960434at2"/>
<dbReference type="EMBL" id="RQJP01000002">
    <property type="protein sequence ID" value="RRB15117.1"/>
    <property type="molecule type" value="Genomic_DNA"/>
</dbReference>
<evidence type="ECO:0000256" key="1">
    <source>
        <dbReference type="SAM" id="SignalP"/>
    </source>
</evidence>
<accession>A0A3P1CP65</accession>
<gene>
    <name evidence="2" type="ORF">EHT87_11230</name>
</gene>
<dbReference type="AlphaFoldDB" id="A0A3P1CP65"/>
<comment type="caution">
    <text evidence="2">The sequence shown here is derived from an EMBL/GenBank/DDBJ whole genome shotgun (WGS) entry which is preliminary data.</text>
</comment>
<name>A0A3P1CP65_9BACT</name>
<feature type="signal peptide" evidence="1">
    <location>
        <begin position="1"/>
        <end position="17"/>
    </location>
</feature>
<reference evidence="2 3" key="1">
    <citation type="submission" date="2018-11" db="EMBL/GenBank/DDBJ databases">
        <authorList>
            <person name="Zhou Z."/>
            <person name="Wang G."/>
        </authorList>
    </citation>
    <scope>NUCLEOTIDE SEQUENCE [LARGE SCALE GENOMIC DNA]</scope>
    <source>
        <strain evidence="2 3">KCTC42998</strain>
    </source>
</reference>
<proteinExistence type="predicted"/>
<sequence length="219" mass="23536">MAKLLLLLVCLGLQVQAQVQVPAAPVLDTTSVDLMVADPVISSPVQPLLPHKMLFTQQVFWGPKGLLRIISVAPLSVEGRKKELKVRQIMLVSHQVTGYLSLAGFVMQGILATQLNKATGSRYDHLYAAQQTTRAVANIAYGTTALLSLTAPPKLPTGERRLSGRMLHGYLAVIHLTGFVATNILAGKATRNPDLRPYHQVAAFTTAAALAPALIALKF</sequence>
<protein>
    <submittedName>
        <fullName evidence="2">Uncharacterized protein</fullName>
    </submittedName>
</protein>
<evidence type="ECO:0000313" key="3">
    <source>
        <dbReference type="Proteomes" id="UP000274271"/>
    </source>
</evidence>
<feature type="chain" id="PRO_5018226634" evidence="1">
    <location>
        <begin position="18"/>
        <end position="219"/>
    </location>
</feature>
<dbReference type="RefSeq" id="WP_124906721.1">
    <property type="nucleotide sequence ID" value="NZ_RQJP01000002.1"/>
</dbReference>
<evidence type="ECO:0000313" key="2">
    <source>
        <dbReference type="EMBL" id="RRB15117.1"/>
    </source>
</evidence>
<keyword evidence="1" id="KW-0732">Signal</keyword>
<organism evidence="2 3">
    <name type="scientific">Larkinella knui</name>
    <dbReference type="NCBI Taxonomy" id="2025310"/>
    <lineage>
        <taxon>Bacteria</taxon>
        <taxon>Pseudomonadati</taxon>
        <taxon>Bacteroidota</taxon>
        <taxon>Cytophagia</taxon>
        <taxon>Cytophagales</taxon>
        <taxon>Spirosomataceae</taxon>
        <taxon>Larkinella</taxon>
    </lineage>
</organism>
<dbReference type="Proteomes" id="UP000274271">
    <property type="component" value="Unassembled WGS sequence"/>
</dbReference>